<evidence type="ECO:0008006" key="3">
    <source>
        <dbReference type="Google" id="ProtNLM"/>
    </source>
</evidence>
<dbReference type="InterPro" id="IPR021519">
    <property type="entry name" value="DUF3182"/>
</dbReference>
<dbReference type="SUPFAM" id="SSF56059">
    <property type="entry name" value="Glutathione synthetase ATP-binding domain-like"/>
    <property type="match status" value="1"/>
</dbReference>
<organism evidence="1 2">
    <name type="scientific">Pseudomonas asplenii</name>
    <dbReference type="NCBI Taxonomy" id="53407"/>
    <lineage>
        <taxon>Bacteria</taxon>
        <taxon>Pseudomonadati</taxon>
        <taxon>Pseudomonadota</taxon>
        <taxon>Gammaproteobacteria</taxon>
        <taxon>Pseudomonadales</taxon>
        <taxon>Pseudomonadaceae</taxon>
        <taxon>Pseudomonas</taxon>
    </lineage>
</organism>
<dbReference type="PATRIC" id="fig|50340.43.peg.5707"/>
<protein>
    <recommendedName>
        <fullName evidence="3">Biotin carboxylase</fullName>
    </recommendedName>
</protein>
<keyword evidence="2" id="KW-1185">Reference proteome</keyword>
<name>A0A0M9GHZ5_9PSED</name>
<dbReference type="Proteomes" id="UP000037931">
    <property type="component" value="Unassembled WGS sequence"/>
</dbReference>
<dbReference type="STRING" id="50340.PF66_02336"/>
<dbReference type="EMBL" id="JSYZ01000007">
    <property type="protein sequence ID" value="KPA91453.1"/>
    <property type="molecule type" value="Genomic_DNA"/>
</dbReference>
<dbReference type="Pfam" id="PF11379">
    <property type="entry name" value="DUF3182"/>
    <property type="match status" value="1"/>
</dbReference>
<reference evidence="1 2" key="1">
    <citation type="journal article" date="2015" name="PLoS ONE">
        <title>Rice-Infecting Pseudomonas Genomes Are Highly Accessorized and Harbor Multiple Putative Virulence Mechanisms to Cause Sheath Brown Rot.</title>
        <authorList>
            <person name="Quibod I.L."/>
            <person name="Grande G."/>
            <person name="Oreiro E.G."/>
            <person name="Borja F.N."/>
            <person name="Dossa G.S."/>
            <person name="Mauleon R."/>
            <person name="Cruz C.V."/>
            <person name="Oliva R."/>
        </authorList>
    </citation>
    <scope>NUCLEOTIDE SEQUENCE [LARGE SCALE GENOMIC DNA]</scope>
    <source>
        <strain evidence="1 2">IRRI 6609</strain>
    </source>
</reference>
<dbReference type="OrthoDB" id="8648979at2"/>
<dbReference type="RefSeq" id="WP_054062758.1">
    <property type="nucleotide sequence ID" value="NZ_JSYZ01000007.1"/>
</dbReference>
<evidence type="ECO:0000313" key="1">
    <source>
        <dbReference type="EMBL" id="KPA91453.1"/>
    </source>
</evidence>
<comment type="caution">
    <text evidence="1">The sequence shown here is derived from an EMBL/GenBank/DDBJ whole genome shotgun (WGS) entry which is preliminary data.</text>
</comment>
<dbReference type="AlphaFoldDB" id="A0A0M9GHZ5"/>
<gene>
    <name evidence="1" type="ORF">PF66_02336</name>
</gene>
<proteinExistence type="predicted"/>
<accession>A0A0M9GHZ5</accession>
<evidence type="ECO:0000313" key="2">
    <source>
        <dbReference type="Proteomes" id="UP000037931"/>
    </source>
</evidence>
<sequence>MSVTAKQRCVVAYGSVGAGEHEEQTNLALARWLAQILGWSFTDIRSQDRESAQALYFVPAHTLVGEERVELGISGVEDLLGGYVQHAFMATKAISHPLLSRTRWQPQGWNPQFAERVRAVVLAGLTVFDRDDARHAAIEALRSGPLRVKQVQACGGSGQAVLHDSTDLAQWLSGLDEPTCAQGIVLEENLEQAVTHSVGQTLIDGLLMTYHGHQHQVLNRHGESVYAGSDLLLVRGDYVDLLARDLEPQVRKAIEYARVYDTAAALSFPGFFASRRNYDVLQGMGREGESKFGVLEQSWRVGGATGAELAALQVFRERPAVKAVRASTHEAHAECPLPESARVLYRGPDGRGDFILKYAQVHDHDC</sequence>